<dbReference type="EMBL" id="CAJVAP010000003">
    <property type="protein sequence ID" value="CAG7599717.1"/>
    <property type="molecule type" value="Genomic_DNA"/>
</dbReference>
<comment type="similarity">
    <text evidence="1">Belongs to the SURF1 family.</text>
</comment>
<keyword evidence="1" id="KW-0812">Transmembrane</keyword>
<evidence type="ECO:0000313" key="3">
    <source>
        <dbReference type="Proteomes" id="UP000693892"/>
    </source>
</evidence>
<protein>
    <recommendedName>
        <fullName evidence="1">SURF1-like protein</fullName>
    </recommendedName>
</protein>
<reference evidence="2" key="1">
    <citation type="submission" date="2021-06" db="EMBL/GenBank/DDBJ databases">
        <authorList>
            <person name="Criscuolo A."/>
        </authorList>
    </citation>
    <scope>NUCLEOTIDE SEQUENCE</scope>
    <source>
        <strain evidence="2">CIP111803</strain>
    </source>
</reference>
<dbReference type="PROSITE" id="PS50895">
    <property type="entry name" value="SURF1"/>
    <property type="match status" value="1"/>
</dbReference>
<keyword evidence="1" id="KW-1133">Transmembrane helix</keyword>
<gene>
    <name evidence="2" type="ORF">LEUCIP111803_00319</name>
</gene>
<sequence length="288" mass="31224">MSEGRRARPHYEGDPTVLRVMLRPRWILGLLLALVVAGVFAWLGRWQLEHSVQLEHEDSALSETVRPIADVATPGSPVTDAAAGMVVEARGDFVDGDFLVVDQRRNGDELGAWVTGHFAVEGGGGLAVAIGWAPTAAEAERAAEAFAEGLDPMPGELVIEGRFMPSDPTLVPKPDEDPMQLTTMAPAQLINLWAPFEGPSYAGFLVLHSGDAFDGIGLAAIESVPPLPAETINWLNLFYAAEWIVFAGFAVFFWFRLVRDDWEKTHELALLVSAEQDPAAQNQGADEQ</sequence>
<name>A0A916JSB2_9MICO</name>
<proteinExistence type="inferred from homology"/>
<feature type="transmembrane region" description="Helical" evidence="1">
    <location>
        <begin position="234"/>
        <end position="255"/>
    </location>
</feature>
<dbReference type="InterPro" id="IPR002994">
    <property type="entry name" value="Surf1/Shy1"/>
</dbReference>
<dbReference type="Pfam" id="PF02104">
    <property type="entry name" value="SURF1"/>
    <property type="match status" value="1"/>
</dbReference>
<evidence type="ECO:0000256" key="1">
    <source>
        <dbReference type="RuleBase" id="RU363076"/>
    </source>
</evidence>
<keyword evidence="1" id="KW-1003">Cell membrane</keyword>
<dbReference type="GO" id="GO:0005886">
    <property type="term" value="C:plasma membrane"/>
    <property type="evidence" value="ECO:0007669"/>
    <property type="project" value="UniProtKB-SubCell"/>
</dbReference>
<comment type="subcellular location">
    <subcellularLocation>
        <location evidence="1">Cell membrane</location>
        <topology evidence="1">Multi-pass membrane protein</topology>
    </subcellularLocation>
</comment>
<accession>A0A916JSB2</accession>
<dbReference type="AlphaFoldDB" id="A0A916JSB2"/>
<dbReference type="Proteomes" id="UP000693892">
    <property type="component" value="Unassembled WGS sequence"/>
</dbReference>
<comment type="caution">
    <text evidence="2">The sequence shown here is derived from an EMBL/GenBank/DDBJ whole genome shotgun (WGS) entry which is preliminary data.</text>
</comment>
<feature type="transmembrane region" description="Helical" evidence="1">
    <location>
        <begin position="26"/>
        <end position="44"/>
    </location>
</feature>
<keyword evidence="1" id="KW-0472">Membrane</keyword>
<evidence type="ECO:0000313" key="2">
    <source>
        <dbReference type="EMBL" id="CAG7599717.1"/>
    </source>
</evidence>
<dbReference type="RefSeq" id="WP_236021723.1">
    <property type="nucleotide sequence ID" value="NZ_CAJVAP010000003.1"/>
</dbReference>
<organism evidence="2 3">
    <name type="scientific">Leucobacter soli</name>
    <dbReference type="NCBI Taxonomy" id="2812850"/>
    <lineage>
        <taxon>Bacteria</taxon>
        <taxon>Bacillati</taxon>
        <taxon>Actinomycetota</taxon>
        <taxon>Actinomycetes</taxon>
        <taxon>Micrococcales</taxon>
        <taxon>Microbacteriaceae</taxon>
        <taxon>Leucobacter</taxon>
    </lineage>
</organism>
<keyword evidence="3" id="KW-1185">Reference proteome</keyword>